<dbReference type="Gene3D" id="2.30.42.10">
    <property type="match status" value="1"/>
</dbReference>
<protein>
    <recommendedName>
        <fullName evidence="5">PDZ domain-containing protein</fullName>
    </recommendedName>
</protein>
<organism evidence="6 7">
    <name type="scientific">Muraenolepis orangiensis</name>
    <name type="common">Patagonian moray cod</name>
    <dbReference type="NCBI Taxonomy" id="630683"/>
    <lineage>
        <taxon>Eukaryota</taxon>
        <taxon>Metazoa</taxon>
        <taxon>Chordata</taxon>
        <taxon>Craniata</taxon>
        <taxon>Vertebrata</taxon>
        <taxon>Euteleostomi</taxon>
        <taxon>Actinopterygii</taxon>
        <taxon>Neopterygii</taxon>
        <taxon>Teleostei</taxon>
        <taxon>Neoteleostei</taxon>
        <taxon>Acanthomorphata</taxon>
        <taxon>Zeiogadaria</taxon>
        <taxon>Gadariae</taxon>
        <taxon>Gadiformes</taxon>
        <taxon>Muraenolepidoidei</taxon>
        <taxon>Muraenolepididae</taxon>
        <taxon>Muraenolepis</taxon>
    </lineage>
</organism>
<dbReference type="InterPro" id="IPR036034">
    <property type="entry name" value="PDZ_sf"/>
</dbReference>
<keyword evidence="3" id="KW-0440">LIM domain</keyword>
<dbReference type="GO" id="GO:0007507">
    <property type="term" value="P:heart development"/>
    <property type="evidence" value="ECO:0007669"/>
    <property type="project" value="TreeGrafter"/>
</dbReference>
<dbReference type="GO" id="GO:0003779">
    <property type="term" value="F:actin binding"/>
    <property type="evidence" value="ECO:0007669"/>
    <property type="project" value="TreeGrafter"/>
</dbReference>
<comment type="subcellular location">
    <subcellularLocation>
        <location evidence="1">Cytoplasm</location>
    </subcellularLocation>
</comment>
<evidence type="ECO:0000259" key="5">
    <source>
        <dbReference type="PROSITE" id="PS50106"/>
    </source>
</evidence>
<dbReference type="InterPro" id="IPR001478">
    <property type="entry name" value="PDZ"/>
</dbReference>
<dbReference type="PANTHER" id="PTHR24214">
    <property type="entry name" value="PDZ AND LIM DOMAIN PROTEIN ZASP"/>
    <property type="match status" value="1"/>
</dbReference>
<accession>A0A9Q0INM1</accession>
<evidence type="ECO:0000313" key="7">
    <source>
        <dbReference type="Proteomes" id="UP001148018"/>
    </source>
</evidence>
<feature type="domain" description="PDZ" evidence="5">
    <location>
        <begin position="1"/>
        <end position="78"/>
    </location>
</feature>
<comment type="caution">
    <text evidence="6">The sequence shown here is derived from an EMBL/GenBank/DDBJ whole genome shotgun (WGS) entry which is preliminary data.</text>
</comment>
<dbReference type="FunFam" id="2.30.42.10:FF:000130">
    <property type="entry name" value="PDZ and LIM domain 2 (mystique)"/>
    <property type="match status" value="1"/>
</dbReference>
<feature type="compositionally biased region" description="Polar residues" evidence="4">
    <location>
        <begin position="161"/>
        <end position="179"/>
    </location>
</feature>
<evidence type="ECO:0000256" key="4">
    <source>
        <dbReference type="SAM" id="MobiDB-lite"/>
    </source>
</evidence>
<dbReference type="SUPFAM" id="SSF50156">
    <property type="entry name" value="PDZ domain-like"/>
    <property type="match status" value="1"/>
</dbReference>
<keyword evidence="3" id="KW-0479">Metal-binding</keyword>
<gene>
    <name evidence="6" type="ORF">NHX12_029477</name>
</gene>
<dbReference type="GO" id="GO:0001725">
    <property type="term" value="C:stress fiber"/>
    <property type="evidence" value="ECO:0007669"/>
    <property type="project" value="TreeGrafter"/>
</dbReference>
<dbReference type="GO" id="GO:0051371">
    <property type="term" value="F:muscle alpha-actinin binding"/>
    <property type="evidence" value="ECO:0007669"/>
    <property type="project" value="TreeGrafter"/>
</dbReference>
<dbReference type="CDD" id="cd06753">
    <property type="entry name" value="PDZ_PDLIM-like"/>
    <property type="match status" value="1"/>
</dbReference>
<dbReference type="Proteomes" id="UP001148018">
    <property type="component" value="Unassembled WGS sequence"/>
</dbReference>
<dbReference type="SMART" id="SM00228">
    <property type="entry name" value="PDZ"/>
    <property type="match status" value="1"/>
</dbReference>
<sequence>MALTVNLMGPSPWGFRIYGGRDFKKAITVSKVNGGSKAELAALRPGDIILEINGQNTADMLNVEAQNKIKNSTTQLQLPDLPTPGQTNGITSPEQLTGRFQDLLVCRDENQNYKEYTISSPVSLSPRPYSPEPPASPNGKTTPTSTKSIHLRPWSPEERSQVFSRPLSQKHSTASPTKTSFHRTVGGRRGAVEVRHASRGGGGGCDVVGTRVAPDWLAGYLEGPPAWQGRYAAMFTRPFEVHPV</sequence>
<dbReference type="AlphaFoldDB" id="A0A9Q0INM1"/>
<keyword evidence="3" id="KW-0862">Zinc</keyword>
<dbReference type="GO" id="GO:0030036">
    <property type="term" value="P:actin cytoskeleton organization"/>
    <property type="evidence" value="ECO:0007669"/>
    <property type="project" value="TreeGrafter"/>
</dbReference>
<reference evidence="6" key="1">
    <citation type="submission" date="2022-07" db="EMBL/GenBank/DDBJ databases">
        <title>Chromosome-level genome of Muraenolepis orangiensis.</title>
        <authorList>
            <person name="Kim J."/>
        </authorList>
    </citation>
    <scope>NUCLEOTIDE SEQUENCE</scope>
    <source>
        <strain evidence="6">KU_S4_2022</strain>
        <tissue evidence="6">Muscle</tissue>
    </source>
</reference>
<evidence type="ECO:0000256" key="1">
    <source>
        <dbReference type="ARBA" id="ARBA00004496"/>
    </source>
</evidence>
<dbReference type="GO" id="GO:0031941">
    <property type="term" value="C:filamentous actin"/>
    <property type="evidence" value="ECO:0007669"/>
    <property type="project" value="TreeGrafter"/>
</dbReference>
<dbReference type="GO" id="GO:0061061">
    <property type="term" value="P:muscle structure development"/>
    <property type="evidence" value="ECO:0007669"/>
    <property type="project" value="TreeGrafter"/>
</dbReference>
<evidence type="ECO:0000256" key="3">
    <source>
        <dbReference type="ARBA" id="ARBA00023038"/>
    </source>
</evidence>
<evidence type="ECO:0000313" key="6">
    <source>
        <dbReference type="EMBL" id="KAJ3604738.1"/>
    </source>
</evidence>
<feature type="compositionally biased region" description="Polar residues" evidence="4">
    <location>
        <begin position="138"/>
        <end position="148"/>
    </location>
</feature>
<dbReference type="PROSITE" id="PS50106">
    <property type="entry name" value="PDZ"/>
    <property type="match status" value="1"/>
</dbReference>
<dbReference type="OrthoDB" id="44841at2759"/>
<evidence type="ECO:0000256" key="2">
    <source>
        <dbReference type="ARBA" id="ARBA00022490"/>
    </source>
</evidence>
<dbReference type="GO" id="GO:0005912">
    <property type="term" value="C:adherens junction"/>
    <property type="evidence" value="ECO:0007669"/>
    <property type="project" value="TreeGrafter"/>
</dbReference>
<proteinExistence type="predicted"/>
<dbReference type="GO" id="GO:0030018">
    <property type="term" value="C:Z disc"/>
    <property type="evidence" value="ECO:0007669"/>
    <property type="project" value="TreeGrafter"/>
</dbReference>
<keyword evidence="7" id="KW-1185">Reference proteome</keyword>
<dbReference type="PANTHER" id="PTHR24214:SF1">
    <property type="entry name" value="PDZ AND LIM DOMAIN PROTEIN 2"/>
    <property type="match status" value="1"/>
</dbReference>
<name>A0A9Q0INM1_9TELE</name>
<dbReference type="Pfam" id="PF00595">
    <property type="entry name" value="PDZ"/>
    <property type="match status" value="1"/>
</dbReference>
<keyword evidence="2" id="KW-0963">Cytoplasm</keyword>
<dbReference type="InterPro" id="IPR050604">
    <property type="entry name" value="PDZ-LIM_domain"/>
</dbReference>
<feature type="region of interest" description="Disordered" evidence="4">
    <location>
        <begin position="116"/>
        <end position="189"/>
    </location>
</feature>
<dbReference type="EMBL" id="JANIIK010000044">
    <property type="protein sequence ID" value="KAJ3604738.1"/>
    <property type="molecule type" value="Genomic_DNA"/>
</dbReference>